<sequence length="272" mass="30754">MNNNVSPSSASLPPEFLARLITELDDEKVRAIILHGSYVRGEAIAPYSDVDIVRILYEGPGSTEHKQFLYRDGRFISVSSRPLSLYRERFSRPEKAIFILPGIREAHILLEKDDAFRTLQQEALSWSWGPLQTAANTYAGQRLVEQTEIVLKMLRALMLHDSIALSDMLHDLFSAITEAVAVQRGVLIRSGNTYFHQVQEAMGSQSLWTHYHLHAAGIDPLSTTIEERGKTALLLYEETARILRPDMSTEHWALVSQALCLIEQALSQKEIR</sequence>
<protein>
    <submittedName>
        <fullName evidence="2">DNA polymerase beta domain protein region</fullName>
    </submittedName>
</protein>
<name>D6U5L3_KTERA</name>
<dbReference type="AlphaFoldDB" id="D6U5L3"/>
<feature type="domain" description="Polymerase nucleotidyl transferase" evidence="1">
    <location>
        <begin position="19"/>
        <end position="61"/>
    </location>
</feature>
<dbReference type="Pfam" id="PF01909">
    <property type="entry name" value="NTP_transf_2"/>
    <property type="match status" value="1"/>
</dbReference>
<accession>D6U5L3</accession>
<dbReference type="eggNOG" id="ENOG5033AU9">
    <property type="taxonomic scope" value="Bacteria"/>
</dbReference>
<dbReference type="CDD" id="cd05403">
    <property type="entry name" value="NT_KNTase_like"/>
    <property type="match status" value="1"/>
</dbReference>
<evidence type="ECO:0000313" key="3">
    <source>
        <dbReference type="Proteomes" id="UP000004508"/>
    </source>
</evidence>
<dbReference type="GO" id="GO:0016779">
    <property type="term" value="F:nucleotidyltransferase activity"/>
    <property type="evidence" value="ECO:0007669"/>
    <property type="project" value="InterPro"/>
</dbReference>
<dbReference type="Gene3D" id="3.30.460.10">
    <property type="entry name" value="Beta Polymerase, domain 2"/>
    <property type="match status" value="1"/>
</dbReference>
<reference evidence="2 3" key="1">
    <citation type="journal article" date="2011" name="Stand. Genomic Sci.">
        <title>Non-contiguous finished genome sequence and contextual data of the filamentous soil bacterium Ktedonobacter racemifer type strain (SOSP1-21).</title>
        <authorList>
            <person name="Chang Y.J."/>
            <person name="Land M."/>
            <person name="Hauser L."/>
            <person name="Chertkov O."/>
            <person name="Del Rio T.G."/>
            <person name="Nolan M."/>
            <person name="Copeland A."/>
            <person name="Tice H."/>
            <person name="Cheng J.F."/>
            <person name="Lucas S."/>
            <person name="Han C."/>
            <person name="Goodwin L."/>
            <person name="Pitluck S."/>
            <person name="Ivanova N."/>
            <person name="Ovchinikova G."/>
            <person name="Pati A."/>
            <person name="Chen A."/>
            <person name="Palaniappan K."/>
            <person name="Mavromatis K."/>
            <person name="Liolios K."/>
            <person name="Brettin T."/>
            <person name="Fiebig A."/>
            <person name="Rohde M."/>
            <person name="Abt B."/>
            <person name="Goker M."/>
            <person name="Detter J.C."/>
            <person name="Woyke T."/>
            <person name="Bristow J."/>
            <person name="Eisen J.A."/>
            <person name="Markowitz V."/>
            <person name="Hugenholtz P."/>
            <person name="Kyrpides N.C."/>
            <person name="Klenk H.P."/>
            <person name="Lapidus A."/>
        </authorList>
    </citation>
    <scope>NUCLEOTIDE SEQUENCE [LARGE SCALE GENOMIC DNA]</scope>
    <source>
        <strain evidence="3">DSM 44963</strain>
    </source>
</reference>
<dbReference type="SUPFAM" id="SSF81301">
    <property type="entry name" value="Nucleotidyltransferase"/>
    <property type="match status" value="1"/>
</dbReference>
<dbReference type="InterPro" id="IPR043519">
    <property type="entry name" value="NT_sf"/>
</dbReference>
<evidence type="ECO:0000259" key="1">
    <source>
        <dbReference type="Pfam" id="PF01909"/>
    </source>
</evidence>
<dbReference type="EMBL" id="ADVG01000005">
    <property type="protein sequence ID" value="EFH80274.1"/>
    <property type="molecule type" value="Genomic_DNA"/>
</dbReference>
<gene>
    <name evidence="2" type="ORF">Krac_0861</name>
</gene>
<dbReference type="Proteomes" id="UP000004508">
    <property type="component" value="Unassembled WGS sequence"/>
</dbReference>
<organism evidence="2 3">
    <name type="scientific">Ktedonobacter racemifer DSM 44963</name>
    <dbReference type="NCBI Taxonomy" id="485913"/>
    <lineage>
        <taxon>Bacteria</taxon>
        <taxon>Bacillati</taxon>
        <taxon>Chloroflexota</taxon>
        <taxon>Ktedonobacteria</taxon>
        <taxon>Ktedonobacterales</taxon>
        <taxon>Ktedonobacteraceae</taxon>
        <taxon>Ktedonobacter</taxon>
    </lineage>
</organism>
<dbReference type="InterPro" id="IPR002934">
    <property type="entry name" value="Polymerase_NTP_transf_dom"/>
</dbReference>
<dbReference type="InParanoid" id="D6U5L3"/>
<comment type="caution">
    <text evidence="2">The sequence shown here is derived from an EMBL/GenBank/DDBJ whole genome shotgun (WGS) entry which is preliminary data.</text>
</comment>
<evidence type="ECO:0000313" key="2">
    <source>
        <dbReference type="EMBL" id="EFH80274.1"/>
    </source>
</evidence>
<proteinExistence type="predicted"/>
<keyword evidence="3" id="KW-1185">Reference proteome</keyword>